<feature type="chain" id="PRO_5039628716" description="DUF5667 domain-containing protein" evidence="1">
    <location>
        <begin position="27"/>
        <end position="175"/>
    </location>
</feature>
<keyword evidence="3" id="KW-1185">Reference proteome</keyword>
<dbReference type="AlphaFoldDB" id="A0A2T0LNJ8"/>
<comment type="caution">
    <text evidence="2">The sequence shown here is derived from an EMBL/GenBank/DDBJ whole genome shotgun (WGS) entry which is preliminary data.</text>
</comment>
<name>A0A2T0LNJ8_9PSEU</name>
<dbReference type="EMBL" id="PVNH01000011">
    <property type="protein sequence ID" value="PRX44753.1"/>
    <property type="molecule type" value="Genomic_DNA"/>
</dbReference>
<reference evidence="2 3" key="1">
    <citation type="submission" date="2018-03" db="EMBL/GenBank/DDBJ databases">
        <title>Genomic Encyclopedia of Type Strains, Phase III (KMG-III): the genomes of soil and plant-associated and newly described type strains.</title>
        <authorList>
            <person name="Whitman W."/>
        </authorList>
    </citation>
    <scope>NUCLEOTIDE SEQUENCE [LARGE SCALE GENOMIC DNA]</scope>
    <source>
        <strain evidence="2 3">CGMCC 4.7125</strain>
    </source>
</reference>
<evidence type="ECO:0000313" key="3">
    <source>
        <dbReference type="Proteomes" id="UP000238362"/>
    </source>
</evidence>
<gene>
    <name evidence="2" type="ORF">B0I33_111268</name>
</gene>
<protein>
    <recommendedName>
        <fullName evidence="4">DUF5667 domain-containing protein</fullName>
    </recommendedName>
</protein>
<accession>A0A2T0LNJ8</accession>
<dbReference type="OrthoDB" id="3629183at2"/>
<proteinExistence type="predicted"/>
<evidence type="ECO:0000313" key="2">
    <source>
        <dbReference type="EMBL" id="PRX44753.1"/>
    </source>
</evidence>
<dbReference type="RefSeq" id="WP_106181394.1">
    <property type="nucleotide sequence ID" value="NZ_PVNH01000011.1"/>
</dbReference>
<sequence length="175" mass="17692">MKGRIARAIAAAAAGVMLAVTGSGMAAASVVEGGKGSSSTEAAGTKVLELRDELTRKAYAGDVAGTQDTLARLDPLLADLAAGQQYSIQAESQQRADVAHQHAREAARLLADPSATPRQVPSVPLPEIPDLPPPLDVVSNLLKSLLSAVTGLLAGLLGGGVPELPVPETPEVPAP</sequence>
<feature type="signal peptide" evidence="1">
    <location>
        <begin position="1"/>
        <end position="26"/>
    </location>
</feature>
<evidence type="ECO:0008006" key="4">
    <source>
        <dbReference type="Google" id="ProtNLM"/>
    </source>
</evidence>
<evidence type="ECO:0000256" key="1">
    <source>
        <dbReference type="SAM" id="SignalP"/>
    </source>
</evidence>
<organism evidence="2 3">
    <name type="scientific">Prauserella shujinwangii</name>
    <dbReference type="NCBI Taxonomy" id="1453103"/>
    <lineage>
        <taxon>Bacteria</taxon>
        <taxon>Bacillati</taxon>
        <taxon>Actinomycetota</taxon>
        <taxon>Actinomycetes</taxon>
        <taxon>Pseudonocardiales</taxon>
        <taxon>Pseudonocardiaceae</taxon>
        <taxon>Prauserella</taxon>
    </lineage>
</organism>
<keyword evidence="1" id="KW-0732">Signal</keyword>
<dbReference type="Proteomes" id="UP000238362">
    <property type="component" value="Unassembled WGS sequence"/>
</dbReference>